<evidence type="ECO:0000313" key="1">
    <source>
        <dbReference type="EMBL" id="CAI9958641.1"/>
    </source>
</evidence>
<reference evidence="2 3" key="2">
    <citation type="submission" date="2024-07" db="EMBL/GenBank/DDBJ databases">
        <authorList>
            <person name="Akdeniz Z."/>
        </authorList>
    </citation>
    <scope>NUCLEOTIDE SEQUENCE [LARGE SCALE GENOMIC DNA]</scope>
</reference>
<dbReference type="EMBL" id="CAXDID020000061">
    <property type="protein sequence ID" value="CAL6010605.1"/>
    <property type="molecule type" value="Genomic_DNA"/>
</dbReference>
<accession>A0AA86QMT8</accession>
<organism evidence="1">
    <name type="scientific">Hexamita inflata</name>
    <dbReference type="NCBI Taxonomy" id="28002"/>
    <lineage>
        <taxon>Eukaryota</taxon>
        <taxon>Metamonada</taxon>
        <taxon>Diplomonadida</taxon>
        <taxon>Hexamitidae</taxon>
        <taxon>Hexamitinae</taxon>
        <taxon>Hexamita</taxon>
    </lineage>
</organism>
<reference evidence="1" key="1">
    <citation type="submission" date="2023-06" db="EMBL/GenBank/DDBJ databases">
        <authorList>
            <person name="Kurt Z."/>
        </authorList>
    </citation>
    <scope>NUCLEOTIDE SEQUENCE</scope>
</reference>
<protein>
    <submittedName>
        <fullName evidence="2">Hypothetical_protein</fullName>
    </submittedName>
</protein>
<dbReference type="EMBL" id="CATOUU010000906">
    <property type="protein sequence ID" value="CAI9958641.1"/>
    <property type="molecule type" value="Genomic_DNA"/>
</dbReference>
<proteinExistence type="predicted"/>
<gene>
    <name evidence="2" type="ORF">HINF_LOCUS22170</name>
    <name evidence="1" type="ORF">HINF_LOCUS46286</name>
</gene>
<comment type="caution">
    <text evidence="1">The sequence shown here is derived from an EMBL/GenBank/DDBJ whole genome shotgun (WGS) entry which is preliminary data.</text>
</comment>
<sequence length="144" mass="17340">MQIVRFHDKVQIIESGFKANKMTLCQIQQITNFPQARRLQIVKSTINLFQTNEIIQRLQTVNSKIQNFSLKQITILNVQFSKYNDELNKFIQNKNKLLKLNRKNEHRIQDQKWKKKMNETKRDFALETINQILRIIKLDQQVKE</sequence>
<name>A0AA86QMT8_9EUKA</name>
<evidence type="ECO:0000313" key="2">
    <source>
        <dbReference type="EMBL" id="CAL6010605.1"/>
    </source>
</evidence>
<keyword evidence="3" id="KW-1185">Reference proteome</keyword>
<dbReference type="AlphaFoldDB" id="A0AA86QMT8"/>
<evidence type="ECO:0000313" key="3">
    <source>
        <dbReference type="Proteomes" id="UP001642409"/>
    </source>
</evidence>
<dbReference type="Proteomes" id="UP001642409">
    <property type="component" value="Unassembled WGS sequence"/>
</dbReference>